<dbReference type="AlphaFoldDB" id="A0AAD9BI30"/>
<evidence type="ECO:0000313" key="2">
    <source>
        <dbReference type="Proteomes" id="UP001228049"/>
    </source>
</evidence>
<reference evidence="1" key="1">
    <citation type="submission" date="2023-04" db="EMBL/GenBank/DDBJ databases">
        <title>Chromosome-level genome of Chaenocephalus aceratus.</title>
        <authorList>
            <person name="Park H."/>
        </authorList>
    </citation>
    <scope>NUCLEOTIDE SEQUENCE</scope>
    <source>
        <strain evidence="1">DE</strain>
        <tissue evidence="1">Muscle</tissue>
    </source>
</reference>
<name>A0AAD9BI30_DISEL</name>
<organism evidence="1 2">
    <name type="scientific">Dissostichus eleginoides</name>
    <name type="common">Patagonian toothfish</name>
    <name type="synonym">Dissostichus amissus</name>
    <dbReference type="NCBI Taxonomy" id="100907"/>
    <lineage>
        <taxon>Eukaryota</taxon>
        <taxon>Metazoa</taxon>
        <taxon>Chordata</taxon>
        <taxon>Craniata</taxon>
        <taxon>Vertebrata</taxon>
        <taxon>Euteleostomi</taxon>
        <taxon>Actinopterygii</taxon>
        <taxon>Neopterygii</taxon>
        <taxon>Teleostei</taxon>
        <taxon>Neoteleostei</taxon>
        <taxon>Acanthomorphata</taxon>
        <taxon>Eupercaria</taxon>
        <taxon>Perciformes</taxon>
        <taxon>Notothenioidei</taxon>
        <taxon>Nototheniidae</taxon>
        <taxon>Dissostichus</taxon>
    </lineage>
</organism>
<evidence type="ECO:0000313" key="1">
    <source>
        <dbReference type="EMBL" id="KAK1884412.1"/>
    </source>
</evidence>
<dbReference type="GO" id="GO:0016874">
    <property type="term" value="F:ligase activity"/>
    <property type="evidence" value="ECO:0007669"/>
    <property type="project" value="UniProtKB-KW"/>
</dbReference>
<sequence>MKSIHADDVKQRTQIDFLPIIEGDPNDLNTIFTTLKECTRLSADRVTIVTFDLPIWLKAVDIIKQTNLPIIPRLGGFHLLKSYLGSIGNIMEDSGLLELIQLIYPGSTTANHILDGGCFDKAHLLIDAAIYHETCLHRGGTR</sequence>
<accession>A0AAD9BI30</accession>
<keyword evidence="2" id="KW-1185">Reference proteome</keyword>
<protein>
    <submittedName>
        <fullName evidence="1">Leucine--tRNA ligase</fullName>
    </submittedName>
</protein>
<keyword evidence="1" id="KW-0436">Ligase</keyword>
<dbReference type="Proteomes" id="UP001228049">
    <property type="component" value="Unassembled WGS sequence"/>
</dbReference>
<comment type="caution">
    <text evidence="1">The sequence shown here is derived from an EMBL/GenBank/DDBJ whole genome shotgun (WGS) entry which is preliminary data.</text>
</comment>
<dbReference type="EMBL" id="JASDAP010000022">
    <property type="protein sequence ID" value="KAK1884412.1"/>
    <property type="molecule type" value="Genomic_DNA"/>
</dbReference>
<gene>
    <name evidence="1" type="ORF">KUDE01_022731</name>
</gene>
<proteinExistence type="predicted"/>